<dbReference type="EMBL" id="JARBHB010000004">
    <property type="protein sequence ID" value="KAJ8885454.1"/>
    <property type="molecule type" value="Genomic_DNA"/>
</dbReference>
<accession>A0ABQ9HM73</accession>
<keyword evidence="2" id="KW-1185">Reference proteome</keyword>
<comment type="caution">
    <text evidence="1">The sequence shown here is derived from an EMBL/GenBank/DDBJ whole genome shotgun (WGS) entry which is preliminary data.</text>
</comment>
<evidence type="ECO:0000313" key="1">
    <source>
        <dbReference type="EMBL" id="KAJ8885454.1"/>
    </source>
</evidence>
<dbReference type="Proteomes" id="UP001159363">
    <property type="component" value="Chromosome X"/>
</dbReference>
<evidence type="ECO:0000313" key="2">
    <source>
        <dbReference type="Proteomes" id="UP001159363"/>
    </source>
</evidence>
<proteinExistence type="predicted"/>
<name>A0ABQ9HM73_9NEOP</name>
<sequence>MTGVLGLDAGSYKNSFSTKTYSKYYEQLAYGWEETAIKEKGITGKHEAQLHLEQGDIDENGILLWQ</sequence>
<protein>
    <submittedName>
        <fullName evidence="1">Uncharacterized protein</fullName>
    </submittedName>
</protein>
<gene>
    <name evidence="1" type="ORF">PR048_011651</name>
</gene>
<reference evidence="1 2" key="1">
    <citation type="submission" date="2023-02" db="EMBL/GenBank/DDBJ databases">
        <title>LHISI_Scaffold_Assembly.</title>
        <authorList>
            <person name="Stuart O.P."/>
            <person name="Cleave R."/>
            <person name="Magrath M.J.L."/>
            <person name="Mikheyev A.S."/>
        </authorList>
    </citation>
    <scope>NUCLEOTIDE SEQUENCE [LARGE SCALE GENOMIC DNA]</scope>
    <source>
        <strain evidence="1">Daus_M_001</strain>
        <tissue evidence="1">Leg muscle</tissue>
    </source>
</reference>
<organism evidence="1 2">
    <name type="scientific">Dryococelus australis</name>
    <dbReference type="NCBI Taxonomy" id="614101"/>
    <lineage>
        <taxon>Eukaryota</taxon>
        <taxon>Metazoa</taxon>
        <taxon>Ecdysozoa</taxon>
        <taxon>Arthropoda</taxon>
        <taxon>Hexapoda</taxon>
        <taxon>Insecta</taxon>
        <taxon>Pterygota</taxon>
        <taxon>Neoptera</taxon>
        <taxon>Polyneoptera</taxon>
        <taxon>Phasmatodea</taxon>
        <taxon>Verophasmatodea</taxon>
        <taxon>Anareolatae</taxon>
        <taxon>Phasmatidae</taxon>
        <taxon>Eurycanthinae</taxon>
        <taxon>Dryococelus</taxon>
    </lineage>
</organism>